<dbReference type="RefSeq" id="XP_001887244.1">
    <property type="nucleotide sequence ID" value="XM_001887209.1"/>
</dbReference>
<dbReference type="HOGENOM" id="CLU_1366452_0_0_1"/>
<name>B0DTN1_LACBS</name>
<feature type="region of interest" description="Disordered" evidence="1">
    <location>
        <begin position="131"/>
        <end position="200"/>
    </location>
</feature>
<gene>
    <name evidence="2" type="ORF">LACBIDRAFT_332711</name>
</gene>
<dbReference type="InParanoid" id="B0DTN1"/>
<dbReference type="OrthoDB" id="365981at2759"/>
<proteinExistence type="predicted"/>
<sequence>MASTIFHSHQDPQRSATLRAVHNAYSAKQKQKEGDVRLVIVVKCAERPISELMVPDLPNWYEFTFASSFASPDPYFFETPPTKIWTQTLTLREPFQPRPNETCTCLSRVFNLSLPLALDVLYPHLQNTTNWAKANEPSPNLHNSPPTTTKNMVPSNKKDASEGESDTSDEDDEEGDTSDKEESGEDDEEEEEKLMFQQKE</sequence>
<evidence type="ECO:0000256" key="1">
    <source>
        <dbReference type="SAM" id="MobiDB-lite"/>
    </source>
</evidence>
<accession>B0DTN1</accession>
<dbReference type="KEGG" id="lbc:LACBIDRAFT_332711"/>
<reference evidence="2 3" key="1">
    <citation type="journal article" date="2008" name="Nature">
        <title>The genome of Laccaria bicolor provides insights into mycorrhizal symbiosis.</title>
        <authorList>
            <person name="Martin F."/>
            <person name="Aerts A."/>
            <person name="Ahren D."/>
            <person name="Brun A."/>
            <person name="Danchin E.G.J."/>
            <person name="Duchaussoy F."/>
            <person name="Gibon J."/>
            <person name="Kohler A."/>
            <person name="Lindquist E."/>
            <person name="Pereda V."/>
            <person name="Salamov A."/>
            <person name="Shapiro H.J."/>
            <person name="Wuyts J."/>
            <person name="Blaudez D."/>
            <person name="Buee M."/>
            <person name="Brokstein P."/>
            <person name="Canbaeck B."/>
            <person name="Cohen D."/>
            <person name="Courty P.E."/>
            <person name="Coutinho P.M."/>
            <person name="Delaruelle C."/>
            <person name="Detter J.C."/>
            <person name="Deveau A."/>
            <person name="DiFazio S."/>
            <person name="Duplessis S."/>
            <person name="Fraissinet-Tachet L."/>
            <person name="Lucic E."/>
            <person name="Frey-Klett P."/>
            <person name="Fourrey C."/>
            <person name="Feussner I."/>
            <person name="Gay G."/>
            <person name="Grimwood J."/>
            <person name="Hoegger P.J."/>
            <person name="Jain P."/>
            <person name="Kilaru S."/>
            <person name="Labbe J."/>
            <person name="Lin Y.C."/>
            <person name="Legue V."/>
            <person name="Le Tacon F."/>
            <person name="Marmeisse R."/>
            <person name="Melayah D."/>
            <person name="Montanini B."/>
            <person name="Muratet M."/>
            <person name="Nehls U."/>
            <person name="Niculita-Hirzel H."/>
            <person name="Oudot-Le Secq M.P."/>
            <person name="Peter M."/>
            <person name="Quesneville H."/>
            <person name="Rajashekar B."/>
            <person name="Reich M."/>
            <person name="Rouhier N."/>
            <person name="Schmutz J."/>
            <person name="Yin T."/>
            <person name="Chalot M."/>
            <person name="Henrissat B."/>
            <person name="Kuees U."/>
            <person name="Lucas S."/>
            <person name="Van de Peer Y."/>
            <person name="Podila G.K."/>
            <person name="Polle A."/>
            <person name="Pukkila P.J."/>
            <person name="Richardson P.M."/>
            <person name="Rouze P."/>
            <person name="Sanders I.R."/>
            <person name="Stajich J.E."/>
            <person name="Tunlid A."/>
            <person name="Tuskan G."/>
            <person name="Grigoriev I.V."/>
        </authorList>
    </citation>
    <scope>NUCLEOTIDE SEQUENCE [LARGE SCALE GENOMIC DNA]</scope>
    <source>
        <strain evidence="3">S238N-H82 / ATCC MYA-4686</strain>
    </source>
</reference>
<evidence type="ECO:0000313" key="3">
    <source>
        <dbReference type="Proteomes" id="UP000001194"/>
    </source>
</evidence>
<feature type="compositionally biased region" description="Acidic residues" evidence="1">
    <location>
        <begin position="182"/>
        <end position="192"/>
    </location>
</feature>
<protein>
    <submittedName>
        <fullName evidence="2">Predicted protein</fullName>
    </submittedName>
</protein>
<dbReference type="Proteomes" id="UP000001194">
    <property type="component" value="Unassembled WGS sequence"/>
</dbReference>
<dbReference type="AlphaFoldDB" id="B0DTN1"/>
<keyword evidence="3" id="KW-1185">Reference proteome</keyword>
<dbReference type="EMBL" id="DS547133">
    <property type="protein sequence ID" value="EDR02087.1"/>
    <property type="molecule type" value="Genomic_DNA"/>
</dbReference>
<dbReference type="GeneID" id="6082860"/>
<feature type="compositionally biased region" description="Polar residues" evidence="1">
    <location>
        <begin position="131"/>
        <end position="154"/>
    </location>
</feature>
<feature type="compositionally biased region" description="Acidic residues" evidence="1">
    <location>
        <begin position="162"/>
        <end position="176"/>
    </location>
</feature>
<evidence type="ECO:0000313" key="2">
    <source>
        <dbReference type="EMBL" id="EDR02087.1"/>
    </source>
</evidence>
<organism evidence="3">
    <name type="scientific">Laccaria bicolor (strain S238N-H82 / ATCC MYA-4686)</name>
    <name type="common">Bicoloured deceiver</name>
    <name type="synonym">Laccaria laccata var. bicolor</name>
    <dbReference type="NCBI Taxonomy" id="486041"/>
    <lineage>
        <taxon>Eukaryota</taxon>
        <taxon>Fungi</taxon>
        <taxon>Dikarya</taxon>
        <taxon>Basidiomycota</taxon>
        <taxon>Agaricomycotina</taxon>
        <taxon>Agaricomycetes</taxon>
        <taxon>Agaricomycetidae</taxon>
        <taxon>Agaricales</taxon>
        <taxon>Agaricineae</taxon>
        <taxon>Hydnangiaceae</taxon>
        <taxon>Laccaria</taxon>
    </lineage>
</organism>